<name>A0A2P2JY51_RHIMU</name>
<dbReference type="EMBL" id="GGEC01017907">
    <property type="protein sequence ID" value="MBW98390.1"/>
    <property type="molecule type" value="Transcribed_RNA"/>
</dbReference>
<sequence>MTRVLDYRRRFVLLFLSEELLARYSRSGSLDSIPAYDGALPLFHARRDECFLSSAPFPFFLDYGLHKV</sequence>
<evidence type="ECO:0000313" key="1">
    <source>
        <dbReference type="EMBL" id="MBW98391.1"/>
    </source>
</evidence>
<proteinExistence type="predicted"/>
<protein>
    <submittedName>
        <fullName evidence="1">Uncharacterized protein</fullName>
    </submittedName>
</protein>
<organism evidence="1">
    <name type="scientific">Rhizophora mucronata</name>
    <name type="common">Asiatic mangrove</name>
    <dbReference type="NCBI Taxonomy" id="61149"/>
    <lineage>
        <taxon>Eukaryota</taxon>
        <taxon>Viridiplantae</taxon>
        <taxon>Streptophyta</taxon>
        <taxon>Embryophyta</taxon>
        <taxon>Tracheophyta</taxon>
        <taxon>Spermatophyta</taxon>
        <taxon>Magnoliopsida</taxon>
        <taxon>eudicotyledons</taxon>
        <taxon>Gunneridae</taxon>
        <taxon>Pentapetalae</taxon>
        <taxon>rosids</taxon>
        <taxon>fabids</taxon>
        <taxon>Malpighiales</taxon>
        <taxon>Rhizophoraceae</taxon>
        <taxon>Rhizophora</taxon>
    </lineage>
</organism>
<dbReference type="AlphaFoldDB" id="A0A2P2JY51"/>
<reference evidence="1" key="1">
    <citation type="submission" date="2018-02" db="EMBL/GenBank/DDBJ databases">
        <title>Rhizophora mucronata_Transcriptome.</title>
        <authorList>
            <person name="Meera S.P."/>
            <person name="Sreeshan A."/>
            <person name="Augustine A."/>
        </authorList>
    </citation>
    <scope>NUCLEOTIDE SEQUENCE</scope>
    <source>
        <tissue evidence="1">Leaf</tissue>
    </source>
</reference>
<accession>A0A2P2JY51</accession>
<dbReference type="EMBL" id="GGEC01017908">
    <property type="protein sequence ID" value="MBW98391.1"/>
    <property type="molecule type" value="Transcribed_RNA"/>
</dbReference>